<feature type="chain" id="PRO_5011665347" description="Lipoprotein" evidence="1">
    <location>
        <begin position="19"/>
        <end position="128"/>
    </location>
</feature>
<protein>
    <recommendedName>
        <fullName evidence="4">Lipoprotein</fullName>
    </recommendedName>
</protein>
<evidence type="ECO:0000256" key="1">
    <source>
        <dbReference type="SAM" id="SignalP"/>
    </source>
</evidence>
<accession>A0A1I6SJG5</accession>
<proteinExistence type="predicted"/>
<sequence>MRSSIALAAALASAQLLTGCAVFDRLQPAGPAEVAAMPGQVEAIHAAAIADDQAVFWVSSNGCTQKADLTAVVRPARDGAVITLRRLKEDSCGQPLPEGVEISWTFQELGLEAGARVTVENPYQMPRT</sequence>
<keyword evidence="1" id="KW-0732">Signal</keyword>
<gene>
    <name evidence="2" type="ORF">SAMN05192570_2486</name>
</gene>
<evidence type="ECO:0000313" key="3">
    <source>
        <dbReference type="Proteomes" id="UP000198788"/>
    </source>
</evidence>
<dbReference type="PROSITE" id="PS51257">
    <property type="entry name" value="PROKAR_LIPOPROTEIN"/>
    <property type="match status" value="1"/>
</dbReference>
<organism evidence="2 3">
    <name type="scientific">Brevundimonas viscosa</name>
    <dbReference type="NCBI Taxonomy" id="871741"/>
    <lineage>
        <taxon>Bacteria</taxon>
        <taxon>Pseudomonadati</taxon>
        <taxon>Pseudomonadota</taxon>
        <taxon>Alphaproteobacteria</taxon>
        <taxon>Caulobacterales</taxon>
        <taxon>Caulobacteraceae</taxon>
        <taxon>Brevundimonas</taxon>
    </lineage>
</organism>
<evidence type="ECO:0008006" key="4">
    <source>
        <dbReference type="Google" id="ProtNLM"/>
    </source>
</evidence>
<name>A0A1I6SJG5_9CAUL</name>
<evidence type="ECO:0000313" key="2">
    <source>
        <dbReference type="EMBL" id="SFS77044.1"/>
    </source>
</evidence>
<dbReference type="AlphaFoldDB" id="A0A1I6SJG5"/>
<keyword evidence="3" id="KW-1185">Reference proteome</keyword>
<dbReference type="RefSeq" id="WP_092311133.1">
    <property type="nucleotide sequence ID" value="NZ_FOZV01000005.1"/>
</dbReference>
<feature type="signal peptide" evidence="1">
    <location>
        <begin position="1"/>
        <end position="18"/>
    </location>
</feature>
<dbReference type="EMBL" id="FOZV01000005">
    <property type="protein sequence ID" value="SFS77044.1"/>
    <property type="molecule type" value="Genomic_DNA"/>
</dbReference>
<dbReference type="Proteomes" id="UP000198788">
    <property type="component" value="Unassembled WGS sequence"/>
</dbReference>
<dbReference type="OrthoDB" id="7188405at2"/>
<reference evidence="3" key="1">
    <citation type="submission" date="2016-10" db="EMBL/GenBank/DDBJ databases">
        <authorList>
            <person name="Varghese N."/>
            <person name="Submissions S."/>
        </authorList>
    </citation>
    <scope>NUCLEOTIDE SEQUENCE [LARGE SCALE GENOMIC DNA]</scope>
    <source>
        <strain evidence="3">CGMCC 1.10683</strain>
    </source>
</reference>